<evidence type="ECO:0000313" key="6">
    <source>
        <dbReference type="Proteomes" id="UP000639859"/>
    </source>
</evidence>
<dbReference type="RefSeq" id="WP_198577073.1">
    <property type="nucleotide sequence ID" value="NZ_JADWOX010000011.1"/>
</dbReference>
<gene>
    <name evidence="5" type="ORF">I4Q42_15955</name>
</gene>
<dbReference type="Pfam" id="PF00440">
    <property type="entry name" value="TetR_N"/>
    <property type="match status" value="1"/>
</dbReference>
<feature type="compositionally biased region" description="Pro residues" evidence="3">
    <location>
        <begin position="1"/>
        <end position="16"/>
    </location>
</feature>
<accession>A0ABS0T040</accession>
<dbReference type="InterPro" id="IPR050109">
    <property type="entry name" value="HTH-type_TetR-like_transc_reg"/>
</dbReference>
<reference evidence="5 6" key="1">
    <citation type="submission" date="2020-11" db="EMBL/GenBank/DDBJ databases">
        <title>genome sequence of strain KACC 18849.</title>
        <authorList>
            <person name="Gao J."/>
            <person name="Zhang X."/>
        </authorList>
    </citation>
    <scope>NUCLEOTIDE SEQUENCE [LARGE SCALE GENOMIC DNA]</scope>
    <source>
        <strain evidence="5 6">KACC 18849</strain>
    </source>
</reference>
<evidence type="ECO:0000313" key="5">
    <source>
        <dbReference type="EMBL" id="MBI1685164.1"/>
    </source>
</evidence>
<dbReference type="InterPro" id="IPR036271">
    <property type="entry name" value="Tet_transcr_reg_TetR-rel_C_sf"/>
</dbReference>
<dbReference type="PANTHER" id="PTHR30055:SF226">
    <property type="entry name" value="HTH-TYPE TRANSCRIPTIONAL REGULATOR PKSA"/>
    <property type="match status" value="1"/>
</dbReference>
<evidence type="ECO:0000256" key="2">
    <source>
        <dbReference type="PROSITE-ProRule" id="PRU00335"/>
    </source>
</evidence>
<dbReference type="SUPFAM" id="SSF46689">
    <property type="entry name" value="Homeodomain-like"/>
    <property type="match status" value="1"/>
</dbReference>
<dbReference type="Gene3D" id="1.10.357.10">
    <property type="entry name" value="Tetracycline Repressor, domain 2"/>
    <property type="match status" value="1"/>
</dbReference>
<dbReference type="Gene3D" id="1.10.10.60">
    <property type="entry name" value="Homeodomain-like"/>
    <property type="match status" value="1"/>
</dbReference>
<dbReference type="EMBL" id="JADWOX010000011">
    <property type="protein sequence ID" value="MBI1685164.1"/>
    <property type="molecule type" value="Genomic_DNA"/>
</dbReference>
<dbReference type="InterPro" id="IPR015292">
    <property type="entry name" value="Tscrpt_reg_YbiH_C"/>
</dbReference>
<feature type="DNA-binding region" description="H-T-H motif" evidence="2">
    <location>
        <begin position="47"/>
        <end position="66"/>
    </location>
</feature>
<dbReference type="PRINTS" id="PR00455">
    <property type="entry name" value="HTHTETR"/>
</dbReference>
<evidence type="ECO:0000259" key="4">
    <source>
        <dbReference type="PROSITE" id="PS50977"/>
    </source>
</evidence>
<protein>
    <submittedName>
        <fullName evidence="5">CerR family C-terminal domain-containing protein</fullName>
    </submittedName>
</protein>
<dbReference type="InterPro" id="IPR001647">
    <property type="entry name" value="HTH_TetR"/>
</dbReference>
<keyword evidence="1 2" id="KW-0238">DNA-binding</keyword>
<organism evidence="5 6">
    <name type="scientific">Caulobacter hibisci</name>
    <dbReference type="NCBI Taxonomy" id="2035993"/>
    <lineage>
        <taxon>Bacteria</taxon>
        <taxon>Pseudomonadati</taxon>
        <taxon>Pseudomonadota</taxon>
        <taxon>Alphaproteobacteria</taxon>
        <taxon>Caulobacterales</taxon>
        <taxon>Caulobacteraceae</taxon>
        <taxon>Caulobacter</taxon>
    </lineage>
</organism>
<comment type="caution">
    <text evidence="5">The sequence shown here is derived from an EMBL/GenBank/DDBJ whole genome shotgun (WGS) entry which is preliminary data.</text>
</comment>
<evidence type="ECO:0000256" key="3">
    <source>
        <dbReference type="SAM" id="MobiDB-lite"/>
    </source>
</evidence>
<dbReference type="PANTHER" id="PTHR30055">
    <property type="entry name" value="HTH-TYPE TRANSCRIPTIONAL REGULATOR RUTR"/>
    <property type="match status" value="1"/>
</dbReference>
<dbReference type="PROSITE" id="PS50977">
    <property type="entry name" value="HTH_TETR_2"/>
    <property type="match status" value="1"/>
</dbReference>
<feature type="region of interest" description="Disordered" evidence="3">
    <location>
        <begin position="1"/>
        <end position="22"/>
    </location>
</feature>
<keyword evidence="6" id="KW-1185">Reference proteome</keyword>
<dbReference type="SUPFAM" id="SSF48498">
    <property type="entry name" value="Tetracyclin repressor-like, C-terminal domain"/>
    <property type="match status" value="1"/>
</dbReference>
<feature type="domain" description="HTH tetR-type" evidence="4">
    <location>
        <begin position="24"/>
        <end position="84"/>
    </location>
</feature>
<proteinExistence type="predicted"/>
<dbReference type="Proteomes" id="UP000639859">
    <property type="component" value="Unassembled WGS sequence"/>
</dbReference>
<name>A0ABS0T040_9CAUL</name>
<evidence type="ECO:0000256" key="1">
    <source>
        <dbReference type="ARBA" id="ARBA00023125"/>
    </source>
</evidence>
<dbReference type="Pfam" id="PF09209">
    <property type="entry name" value="CecR_C"/>
    <property type="match status" value="1"/>
</dbReference>
<dbReference type="InterPro" id="IPR009057">
    <property type="entry name" value="Homeodomain-like_sf"/>
</dbReference>
<sequence length="235" mass="24822">MDDGALPPPALTPPEPSAGYRKGGEARARILTAALAEFGEHGFKAATTRQIAEAAGVKLPALKYYFGGKRGLYLACARQIIDVYAVRMLPLVSEAHAALASPMSSEDARARLKAVLRPLAELLVGAGKTPDDNIGDWTGFVLKEMTQQGPAFDILHGELWAPGVELTAGLIARVLGQAETGQSARLQALMLISSLSAFSVVRPIALKVLAWPDAGAARFEKVVAQLEAQVDALGR</sequence>